<dbReference type="InterPro" id="IPR035914">
    <property type="entry name" value="Sperma_CUB_dom_sf"/>
</dbReference>
<gene>
    <name evidence="4" type="ORF">AAG570_007070</name>
</gene>
<dbReference type="CDD" id="cd00041">
    <property type="entry name" value="CUB"/>
    <property type="match status" value="1"/>
</dbReference>
<protein>
    <recommendedName>
        <fullName evidence="3">CUB domain-containing protein</fullName>
    </recommendedName>
</protein>
<reference evidence="4 5" key="1">
    <citation type="submission" date="2024-07" db="EMBL/GenBank/DDBJ databases">
        <title>Chromosome-level genome assembly of the water stick insect Ranatra chinensis (Heteroptera: Nepidae).</title>
        <authorList>
            <person name="Liu X."/>
        </authorList>
    </citation>
    <scope>NUCLEOTIDE SEQUENCE [LARGE SCALE GENOMIC DNA]</scope>
    <source>
        <strain evidence="4">Cailab_2021Rc</strain>
        <tissue evidence="4">Muscle</tissue>
    </source>
</reference>
<dbReference type="CDD" id="cd00112">
    <property type="entry name" value="LDLa"/>
    <property type="match status" value="1"/>
</dbReference>
<keyword evidence="5" id="KW-1185">Reference proteome</keyword>
<dbReference type="Gene3D" id="2.60.120.290">
    <property type="entry name" value="Spermadhesin, CUB domain"/>
    <property type="match status" value="1"/>
</dbReference>
<dbReference type="InterPro" id="IPR002172">
    <property type="entry name" value="LDrepeatLR_classA_rpt"/>
</dbReference>
<evidence type="ECO:0000259" key="3">
    <source>
        <dbReference type="PROSITE" id="PS01180"/>
    </source>
</evidence>
<evidence type="ECO:0000256" key="1">
    <source>
        <dbReference type="ARBA" id="ARBA00023157"/>
    </source>
</evidence>
<dbReference type="InterPro" id="IPR042333">
    <property type="entry name" value="LRAD2/Mig-13-like"/>
</dbReference>
<dbReference type="EMBL" id="JBFDAA010000020">
    <property type="protein sequence ID" value="KAL1115039.1"/>
    <property type="molecule type" value="Genomic_DNA"/>
</dbReference>
<dbReference type="Gene3D" id="2.40.128.620">
    <property type="match status" value="1"/>
</dbReference>
<organism evidence="4 5">
    <name type="scientific">Ranatra chinensis</name>
    <dbReference type="NCBI Taxonomy" id="642074"/>
    <lineage>
        <taxon>Eukaryota</taxon>
        <taxon>Metazoa</taxon>
        <taxon>Ecdysozoa</taxon>
        <taxon>Arthropoda</taxon>
        <taxon>Hexapoda</taxon>
        <taxon>Insecta</taxon>
        <taxon>Pterygota</taxon>
        <taxon>Neoptera</taxon>
        <taxon>Paraneoptera</taxon>
        <taxon>Hemiptera</taxon>
        <taxon>Heteroptera</taxon>
        <taxon>Panheteroptera</taxon>
        <taxon>Nepomorpha</taxon>
        <taxon>Nepidae</taxon>
        <taxon>Ranatrinae</taxon>
        <taxon>Ranatra</taxon>
    </lineage>
</organism>
<dbReference type="PROSITE" id="PS01180">
    <property type="entry name" value="CUB"/>
    <property type="match status" value="1"/>
</dbReference>
<feature type="disulfide bond" evidence="2">
    <location>
        <begin position="113"/>
        <end position="131"/>
    </location>
</feature>
<sequence length="190" mass="21528">SPDTSVFYLLDGVLTHRFLCVFQIQLDFKKFTLAVPNDCESNFVDVFAERTDLPSRLNNFCGSIAEMVMSPGNTLQIRFLAQPQALGSNFEALYTAFRDKPKGESCGEGEYDCEDGNCISAELKCNGRINCRFRWDEDVNECTVSTVFKHILLLIIINMWPKKRVRIIPDPSQTCIYVGKDVSASYLRTV</sequence>
<dbReference type="InterPro" id="IPR023415">
    <property type="entry name" value="LDLR_class-A_CS"/>
</dbReference>
<dbReference type="PANTHER" id="PTHR24652">
    <property type="entry name" value="LOW-DENSITY LIPOPROTEIN RECEPTOR CLASS A DOMAIN-CONTAINING PROTEIN 2"/>
    <property type="match status" value="1"/>
</dbReference>
<feature type="domain" description="CUB" evidence="3">
    <location>
        <begin position="1"/>
        <end position="97"/>
    </location>
</feature>
<evidence type="ECO:0000313" key="4">
    <source>
        <dbReference type="EMBL" id="KAL1115039.1"/>
    </source>
</evidence>
<feature type="disulfide bond" evidence="2">
    <location>
        <begin position="106"/>
        <end position="118"/>
    </location>
</feature>
<proteinExistence type="predicted"/>
<dbReference type="InterPro" id="IPR000859">
    <property type="entry name" value="CUB_dom"/>
</dbReference>
<dbReference type="Pfam" id="PF00431">
    <property type="entry name" value="CUB"/>
    <property type="match status" value="1"/>
</dbReference>
<comment type="caution">
    <text evidence="4">The sequence shown here is derived from an EMBL/GenBank/DDBJ whole genome shotgun (WGS) entry which is preliminary data.</text>
</comment>
<keyword evidence="1 2" id="KW-1015">Disulfide bond</keyword>
<dbReference type="SUPFAM" id="SSF49854">
    <property type="entry name" value="Spermadhesin, CUB domain"/>
    <property type="match status" value="1"/>
</dbReference>
<evidence type="ECO:0000256" key="2">
    <source>
        <dbReference type="PROSITE-ProRule" id="PRU00124"/>
    </source>
</evidence>
<feature type="non-terminal residue" evidence="4">
    <location>
        <position position="1"/>
    </location>
</feature>
<dbReference type="SMART" id="SM00192">
    <property type="entry name" value="LDLa"/>
    <property type="match status" value="1"/>
</dbReference>
<accession>A0ABD0YDC4</accession>
<evidence type="ECO:0000313" key="5">
    <source>
        <dbReference type="Proteomes" id="UP001558652"/>
    </source>
</evidence>
<dbReference type="AlphaFoldDB" id="A0ABD0YDC4"/>
<comment type="caution">
    <text evidence="2">Lacks conserved residue(s) required for the propagation of feature annotation.</text>
</comment>
<dbReference type="PROSITE" id="PS50068">
    <property type="entry name" value="LDLRA_2"/>
    <property type="match status" value="1"/>
</dbReference>
<dbReference type="SUPFAM" id="SSF57424">
    <property type="entry name" value="LDL receptor-like module"/>
    <property type="match status" value="1"/>
</dbReference>
<dbReference type="PROSITE" id="PS01209">
    <property type="entry name" value="LDLRA_1"/>
    <property type="match status" value="1"/>
</dbReference>
<dbReference type="InterPro" id="IPR036055">
    <property type="entry name" value="LDL_receptor-like_sf"/>
</dbReference>
<dbReference type="Proteomes" id="UP001558652">
    <property type="component" value="Unassembled WGS sequence"/>
</dbReference>
<name>A0ABD0YDC4_9HEMI</name>